<evidence type="ECO:0000313" key="2">
    <source>
        <dbReference type="EMBL" id="CAF9912991.1"/>
    </source>
</evidence>
<organism evidence="2 3">
    <name type="scientific">Alectoria fallacina</name>
    <dbReference type="NCBI Taxonomy" id="1903189"/>
    <lineage>
        <taxon>Eukaryota</taxon>
        <taxon>Fungi</taxon>
        <taxon>Dikarya</taxon>
        <taxon>Ascomycota</taxon>
        <taxon>Pezizomycotina</taxon>
        <taxon>Lecanoromycetes</taxon>
        <taxon>OSLEUM clade</taxon>
        <taxon>Lecanoromycetidae</taxon>
        <taxon>Lecanorales</taxon>
        <taxon>Lecanorineae</taxon>
        <taxon>Parmeliaceae</taxon>
        <taxon>Alectoria</taxon>
    </lineage>
</organism>
<reference evidence="2" key="1">
    <citation type="submission" date="2021-03" db="EMBL/GenBank/DDBJ databases">
        <authorList>
            <person name="Tagirdzhanova G."/>
        </authorList>
    </citation>
    <scope>NUCLEOTIDE SEQUENCE</scope>
</reference>
<name>A0A8H3EUL4_9LECA</name>
<gene>
    <name evidence="2" type="ORF">ALECFALPRED_008451</name>
</gene>
<proteinExistence type="predicted"/>
<feature type="compositionally biased region" description="Basic residues" evidence="1">
    <location>
        <begin position="135"/>
        <end position="152"/>
    </location>
</feature>
<accession>A0A8H3EUL4</accession>
<evidence type="ECO:0000313" key="3">
    <source>
        <dbReference type="Proteomes" id="UP000664203"/>
    </source>
</evidence>
<feature type="compositionally biased region" description="Basic and acidic residues" evidence="1">
    <location>
        <begin position="121"/>
        <end position="134"/>
    </location>
</feature>
<evidence type="ECO:0000256" key="1">
    <source>
        <dbReference type="SAM" id="MobiDB-lite"/>
    </source>
</evidence>
<keyword evidence="3" id="KW-1185">Reference proteome</keyword>
<comment type="caution">
    <text evidence="2">The sequence shown here is derived from an EMBL/GenBank/DDBJ whole genome shotgun (WGS) entry which is preliminary data.</text>
</comment>
<sequence>MANLSSIKRNALTPPLLKLPIEIRENILRFVSCMEGEPGAGIGSFRHTVCVAQLQNMRPTMNQSPATTNAYLSWILPNITSSHVRNGTYWEKRRTAEKLRSEPLDPRGNEIVAERFRAKEIKSQEDREDEEARKAAFRKKTKDCRNARGAKP</sequence>
<feature type="region of interest" description="Disordered" evidence="1">
    <location>
        <begin position="121"/>
        <end position="152"/>
    </location>
</feature>
<protein>
    <submittedName>
        <fullName evidence="2">Uncharacterized protein</fullName>
    </submittedName>
</protein>
<dbReference type="AlphaFoldDB" id="A0A8H3EUL4"/>
<dbReference type="EMBL" id="CAJPDR010000059">
    <property type="protein sequence ID" value="CAF9912991.1"/>
    <property type="molecule type" value="Genomic_DNA"/>
</dbReference>
<dbReference type="Proteomes" id="UP000664203">
    <property type="component" value="Unassembled WGS sequence"/>
</dbReference>